<keyword evidence="2" id="KW-1185">Reference proteome</keyword>
<dbReference type="KEGG" id="vg:77953629"/>
<name>A0A7D2HG32_9CAUD</name>
<dbReference type="RefSeq" id="YP_010677255.1">
    <property type="nucleotide sequence ID" value="NC_071019.1"/>
</dbReference>
<proteinExistence type="predicted"/>
<dbReference type="EMBL" id="MN937349">
    <property type="protein sequence ID" value="QIQ60790.1"/>
    <property type="molecule type" value="Genomic_DNA"/>
</dbReference>
<sequence>MHFVKTLTVVRIIPALDSMILSRTFVGTGKNLDDADLACIQNIHMNWDDIRSIAPGHLEPDDIVNSQSVAELVSLINRKWLNTTASQYGFALKDA</sequence>
<organism evidence="1 2">
    <name type="scientific">Stenotrophomonas phage vB_SmaS_BUCT548</name>
    <dbReference type="NCBI Taxonomy" id="2712941"/>
    <lineage>
        <taxon>Viruses</taxon>
        <taxon>Duplodnaviria</taxon>
        <taxon>Heunggongvirae</taxon>
        <taxon>Uroviricota</taxon>
        <taxon>Caudoviricetes</taxon>
        <taxon>Beaumontvirinae</taxon>
        <taxon>Bixiavirus</taxon>
        <taxon>Bixiavirus BUCT548</taxon>
    </lineage>
</organism>
<evidence type="ECO:0000313" key="2">
    <source>
        <dbReference type="Proteomes" id="UP000509570"/>
    </source>
</evidence>
<dbReference type="Proteomes" id="UP000509570">
    <property type="component" value="Segment"/>
</dbReference>
<protein>
    <submittedName>
        <fullName evidence="1">Uncharacterized protein</fullName>
    </submittedName>
</protein>
<evidence type="ECO:0000313" key="1">
    <source>
        <dbReference type="EMBL" id="QIQ60790.1"/>
    </source>
</evidence>
<accession>A0A7D2HG32</accession>
<dbReference type="GeneID" id="77953629"/>
<reference evidence="1 2" key="1">
    <citation type="submission" date="2020-01" db="EMBL/GenBank/DDBJ databases">
        <authorList>
            <person name="Zhang W."/>
            <person name="Zhang R."/>
            <person name="Hu Y."/>
            <person name="Liu Y."/>
            <person name="Lin W."/>
            <person name="Wang L."/>
            <person name="Li J."/>
            <person name="An X."/>
            <person name="Song L."/>
            <person name="Fan H."/>
            <person name="Shi T."/>
            <person name="Liu H."/>
            <person name="Tong Y."/>
        </authorList>
    </citation>
    <scope>NUCLEOTIDE SEQUENCE [LARGE SCALE GENOMIC DNA]</scope>
</reference>